<dbReference type="SUPFAM" id="SSF46689">
    <property type="entry name" value="Homeodomain-like"/>
    <property type="match status" value="1"/>
</dbReference>
<dbReference type="InterPro" id="IPR020449">
    <property type="entry name" value="Tscrpt_reg_AraC-type_HTH"/>
</dbReference>
<dbReference type="AlphaFoldDB" id="A0A833H1P2"/>
<dbReference type="SMART" id="SM00342">
    <property type="entry name" value="HTH_ARAC"/>
    <property type="match status" value="1"/>
</dbReference>
<keyword evidence="4" id="KW-0472">Membrane</keyword>
<protein>
    <submittedName>
        <fullName evidence="6">AraC family transcriptional regulator</fullName>
    </submittedName>
</protein>
<feature type="domain" description="HTH araC/xylS-type" evidence="5">
    <location>
        <begin position="97"/>
        <end position="203"/>
    </location>
</feature>
<dbReference type="Gene3D" id="1.10.10.60">
    <property type="entry name" value="Homeodomain-like"/>
    <property type="match status" value="2"/>
</dbReference>
<feature type="transmembrane region" description="Helical" evidence="4">
    <location>
        <begin position="49"/>
        <end position="68"/>
    </location>
</feature>
<sequence>MLSVLKLYFRTREKGGSQVSLIIIVHLLFFGFTALSFILNQWLHLKETLIVAVVSLSLIPVFLFLTVMHRPGLLLEARAEIRRGRYERSRLNGLNKEDLLQQLNLIMEEENLYADEDLTLSRLAGLLGIRPHQLSELINQYTGQTFRSFVNRYRVKAAIDLIKTEPERSLLSIAHSVGFNSKSSFNGEFLRHTGLSPKEYRKRPQS</sequence>
<dbReference type="PROSITE" id="PS00041">
    <property type="entry name" value="HTH_ARAC_FAMILY_1"/>
    <property type="match status" value="1"/>
</dbReference>
<dbReference type="GO" id="GO:0003700">
    <property type="term" value="F:DNA-binding transcription factor activity"/>
    <property type="evidence" value="ECO:0007669"/>
    <property type="project" value="InterPro"/>
</dbReference>
<dbReference type="InterPro" id="IPR018060">
    <property type="entry name" value="HTH_AraC"/>
</dbReference>
<keyword evidence="3" id="KW-0804">Transcription</keyword>
<keyword evidence="4" id="KW-1133">Transmembrane helix</keyword>
<gene>
    <name evidence="6" type="ORF">F9K24_11105</name>
</gene>
<evidence type="ECO:0000256" key="4">
    <source>
        <dbReference type="SAM" id="Phobius"/>
    </source>
</evidence>
<dbReference type="InterPro" id="IPR009057">
    <property type="entry name" value="Homeodomain-like_sf"/>
</dbReference>
<dbReference type="PANTHER" id="PTHR43280:SF29">
    <property type="entry name" value="ARAC-FAMILY TRANSCRIPTIONAL REGULATOR"/>
    <property type="match status" value="1"/>
</dbReference>
<dbReference type="PANTHER" id="PTHR43280">
    <property type="entry name" value="ARAC-FAMILY TRANSCRIPTIONAL REGULATOR"/>
    <property type="match status" value="1"/>
</dbReference>
<evidence type="ECO:0000313" key="6">
    <source>
        <dbReference type="EMBL" id="KAB2932468.1"/>
    </source>
</evidence>
<reference evidence="6 7" key="1">
    <citation type="submission" date="2019-10" db="EMBL/GenBank/DDBJ databases">
        <title>Extracellular Electron Transfer in a Candidatus Methanoperedens spp. Enrichment Culture.</title>
        <authorList>
            <person name="Berger S."/>
            <person name="Rangel Shaw D."/>
            <person name="Berben T."/>
            <person name="In 'T Zandt M."/>
            <person name="Frank J."/>
            <person name="Reimann J."/>
            <person name="Jetten M.S.M."/>
            <person name="Welte C.U."/>
        </authorList>
    </citation>
    <scope>NUCLEOTIDE SEQUENCE [LARGE SCALE GENOMIC DNA]</scope>
    <source>
        <strain evidence="6">SB12</strain>
    </source>
</reference>
<comment type="caution">
    <text evidence="6">The sequence shown here is derived from an EMBL/GenBank/DDBJ whole genome shotgun (WGS) entry which is preliminary data.</text>
</comment>
<proteinExistence type="predicted"/>
<keyword evidence="2" id="KW-0238">DNA-binding</keyword>
<evidence type="ECO:0000256" key="1">
    <source>
        <dbReference type="ARBA" id="ARBA00023015"/>
    </source>
</evidence>
<dbReference type="EMBL" id="WBUI01000009">
    <property type="protein sequence ID" value="KAB2932468.1"/>
    <property type="molecule type" value="Genomic_DNA"/>
</dbReference>
<dbReference type="Proteomes" id="UP000460298">
    <property type="component" value="Unassembled WGS sequence"/>
</dbReference>
<evidence type="ECO:0000313" key="7">
    <source>
        <dbReference type="Proteomes" id="UP000460298"/>
    </source>
</evidence>
<keyword evidence="1" id="KW-0805">Transcription regulation</keyword>
<dbReference type="InterPro" id="IPR018062">
    <property type="entry name" value="HTH_AraC-typ_CS"/>
</dbReference>
<feature type="transmembrane region" description="Helical" evidence="4">
    <location>
        <begin position="21"/>
        <end position="43"/>
    </location>
</feature>
<dbReference type="PRINTS" id="PR00032">
    <property type="entry name" value="HTHARAC"/>
</dbReference>
<dbReference type="Pfam" id="PF12833">
    <property type="entry name" value="HTH_18"/>
    <property type="match status" value="1"/>
</dbReference>
<evidence type="ECO:0000256" key="3">
    <source>
        <dbReference type="ARBA" id="ARBA00023163"/>
    </source>
</evidence>
<dbReference type="GO" id="GO:0043565">
    <property type="term" value="F:sequence-specific DNA binding"/>
    <property type="evidence" value="ECO:0007669"/>
    <property type="project" value="InterPro"/>
</dbReference>
<accession>A0A833H1P2</accession>
<dbReference type="PROSITE" id="PS01124">
    <property type="entry name" value="HTH_ARAC_FAMILY_2"/>
    <property type="match status" value="1"/>
</dbReference>
<organism evidence="6 7">
    <name type="scientific">Leptonema illini</name>
    <dbReference type="NCBI Taxonomy" id="183"/>
    <lineage>
        <taxon>Bacteria</taxon>
        <taxon>Pseudomonadati</taxon>
        <taxon>Spirochaetota</taxon>
        <taxon>Spirochaetia</taxon>
        <taxon>Leptospirales</taxon>
        <taxon>Leptospiraceae</taxon>
        <taxon>Leptonema</taxon>
    </lineage>
</organism>
<name>A0A833H1P2_9LEPT</name>
<evidence type="ECO:0000259" key="5">
    <source>
        <dbReference type="PROSITE" id="PS01124"/>
    </source>
</evidence>
<keyword evidence="4" id="KW-0812">Transmembrane</keyword>
<evidence type="ECO:0000256" key="2">
    <source>
        <dbReference type="ARBA" id="ARBA00023125"/>
    </source>
</evidence>